<dbReference type="InterPro" id="IPR048365">
    <property type="entry name" value="TNP-like_RNaseH_N"/>
</dbReference>
<proteinExistence type="predicted"/>
<evidence type="ECO:0000313" key="5">
    <source>
        <dbReference type="Proteomes" id="UP000821866"/>
    </source>
</evidence>
<evidence type="ECO:0000259" key="3">
    <source>
        <dbReference type="Pfam" id="PF21787"/>
    </source>
</evidence>
<reference evidence="4" key="2">
    <citation type="submission" date="2021-09" db="EMBL/GenBank/DDBJ databases">
        <authorList>
            <person name="Jia N."/>
            <person name="Wang J."/>
            <person name="Shi W."/>
            <person name="Du L."/>
            <person name="Sun Y."/>
            <person name="Zhan W."/>
            <person name="Jiang J."/>
            <person name="Wang Q."/>
            <person name="Zhang B."/>
            <person name="Ji P."/>
            <person name="Sakyi L.B."/>
            <person name="Cui X."/>
            <person name="Yuan T."/>
            <person name="Jiang B."/>
            <person name="Yang W."/>
            <person name="Lam T.T.-Y."/>
            <person name="Chang Q."/>
            <person name="Ding S."/>
            <person name="Wang X."/>
            <person name="Zhu J."/>
            <person name="Ruan X."/>
            <person name="Zhao L."/>
            <person name="Wei J."/>
            <person name="Que T."/>
            <person name="Du C."/>
            <person name="Cheng J."/>
            <person name="Dai P."/>
            <person name="Han X."/>
            <person name="Huang E."/>
            <person name="Gao Y."/>
            <person name="Liu J."/>
            <person name="Shao H."/>
            <person name="Ye R."/>
            <person name="Li L."/>
            <person name="Wei W."/>
            <person name="Wang X."/>
            <person name="Wang C."/>
            <person name="Huo Q."/>
            <person name="Li W."/>
            <person name="Guo W."/>
            <person name="Chen H."/>
            <person name="Chen S."/>
            <person name="Zhou L."/>
            <person name="Zhou L."/>
            <person name="Ni X."/>
            <person name="Tian J."/>
            <person name="Zhou Y."/>
            <person name="Sheng Y."/>
            <person name="Liu T."/>
            <person name="Pan Y."/>
            <person name="Xia L."/>
            <person name="Li J."/>
            <person name="Zhao F."/>
            <person name="Cao W."/>
        </authorList>
    </citation>
    <scope>NUCLEOTIDE SEQUENCE</scope>
    <source>
        <strain evidence="4">Rmic-2018</strain>
        <tissue evidence="4">Larvae</tissue>
    </source>
</reference>
<accession>A0A9J6CTS5</accession>
<feature type="compositionally biased region" description="Polar residues" evidence="2">
    <location>
        <begin position="1"/>
        <end position="19"/>
    </location>
</feature>
<reference evidence="4" key="1">
    <citation type="journal article" date="2020" name="Cell">
        <title>Large-Scale Comparative Analyses of Tick Genomes Elucidate Their Genetic Diversity and Vector Capacities.</title>
        <authorList>
            <consortium name="Tick Genome and Microbiome Consortium (TIGMIC)"/>
            <person name="Jia N."/>
            <person name="Wang J."/>
            <person name="Shi W."/>
            <person name="Du L."/>
            <person name="Sun Y."/>
            <person name="Zhan W."/>
            <person name="Jiang J.F."/>
            <person name="Wang Q."/>
            <person name="Zhang B."/>
            <person name="Ji P."/>
            <person name="Bell-Sakyi L."/>
            <person name="Cui X.M."/>
            <person name="Yuan T.T."/>
            <person name="Jiang B.G."/>
            <person name="Yang W.F."/>
            <person name="Lam T.T."/>
            <person name="Chang Q.C."/>
            <person name="Ding S.J."/>
            <person name="Wang X.J."/>
            <person name="Zhu J.G."/>
            <person name="Ruan X.D."/>
            <person name="Zhao L."/>
            <person name="Wei J.T."/>
            <person name="Ye R.Z."/>
            <person name="Que T.C."/>
            <person name="Du C.H."/>
            <person name="Zhou Y.H."/>
            <person name="Cheng J.X."/>
            <person name="Dai P.F."/>
            <person name="Guo W.B."/>
            <person name="Han X.H."/>
            <person name="Huang E.J."/>
            <person name="Li L.F."/>
            <person name="Wei W."/>
            <person name="Gao Y.C."/>
            <person name="Liu J.Z."/>
            <person name="Shao H.Z."/>
            <person name="Wang X."/>
            <person name="Wang C.C."/>
            <person name="Yang T.C."/>
            <person name="Huo Q.B."/>
            <person name="Li W."/>
            <person name="Chen H.Y."/>
            <person name="Chen S.E."/>
            <person name="Zhou L.G."/>
            <person name="Ni X.B."/>
            <person name="Tian J.H."/>
            <person name="Sheng Y."/>
            <person name="Liu T."/>
            <person name="Pan Y.S."/>
            <person name="Xia L.Y."/>
            <person name="Li J."/>
            <person name="Zhao F."/>
            <person name="Cao W.C."/>
        </authorList>
    </citation>
    <scope>NUCLEOTIDE SEQUENCE</scope>
    <source>
        <strain evidence="4">Rmic-2018</strain>
    </source>
</reference>
<organism evidence="4 5">
    <name type="scientific">Rhipicephalus microplus</name>
    <name type="common">Cattle tick</name>
    <name type="synonym">Boophilus microplus</name>
    <dbReference type="NCBI Taxonomy" id="6941"/>
    <lineage>
        <taxon>Eukaryota</taxon>
        <taxon>Metazoa</taxon>
        <taxon>Ecdysozoa</taxon>
        <taxon>Arthropoda</taxon>
        <taxon>Chelicerata</taxon>
        <taxon>Arachnida</taxon>
        <taxon>Acari</taxon>
        <taxon>Parasitiformes</taxon>
        <taxon>Ixodida</taxon>
        <taxon>Ixodoidea</taxon>
        <taxon>Ixodidae</taxon>
        <taxon>Rhipicephalinae</taxon>
        <taxon>Rhipicephalus</taxon>
        <taxon>Boophilus</taxon>
    </lineage>
</organism>
<feature type="region of interest" description="Disordered" evidence="2">
    <location>
        <begin position="1"/>
        <end position="26"/>
    </location>
</feature>
<feature type="coiled-coil region" evidence="1">
    <location>
        <begin position="226"/>
        <end position="253"/>
    </location>
</feature>
<evidence type="ECO:0000256" key="2">
    <source>
        <dbReference type="SAM" id="MobiDB-lite"/>
    </source>
</evidence>
<name>A0A9J6CTS5_RHIMP</name>
<sequence>MFRQTTVVATNPTKPQNTYHIDGPPLSPPPAARMKRFSTEQVREEISATTGYERAPRVQKSKWMKRSFCTVNSKIHMNACVAQQNFALVCSKHLKDEDFIVGKRRCLKKGTVPTIFPERSSEVLRVHEAEKTVEHIRQSQDQPEEMEATENPSSETETPMEHESNTKKKSSNQSSTASLEKLCEPQTTSIDDHTDDESRMLVEETKLDEDGACSPASERARCLRKERKIIRRIDRLQKTIDKYKAELDKVKKDCSFADMSYIRQQAKQKDKSGVFLWNQIINFRRKKRTWLEYVVRNCIILRHLSTKAYEHTRKEGLLKLPGRTTLQEFIGGANGETEFNSLIKLRLKAQSEILTLPASKHCSFIMDEMRIKPKLQYNKQQDCFVGHVDAGTEDPVNEPVLANSLLCFIINGLSTFSGFQCRIFLQRASLVLNWRG</sequence>
<feature type="region of interest" description="Disordered" evidence="2">
    <location>
        <begin position="126"/>
        <end position="197"/>
    </location>
</feature>
<comment type="caution">
    <text evidence="4">The sequence shown here is derived from an EMBL/GenBank/DDBJ whole genome shotgun (WGS) entry which is preliminary data.</text>
</comment>
<protein>
    <recommendedName>
        <fullName evidence="3">Transposable element P transposase-like RNase H domain-containing protein</fullName>
    </recommendedName>
</protein>
<dbReference type="Pfam" id="PF21787">
    <property type="entry name" value="TNP-like_RNaseH_N"/>
    <property type="match status" value="1"/>
</dbReference>
<dbReference type="AlphaFoldDB" id="A0A9J6CTS5"/>
<keyword evidence="1" id="KW-0175">Coiled coil</keyword>
<dbReference type="Proteomes" id="UP000821866">
    <property type="component" value="Unassembled WGS sequence"/>
</dbReference>
<evidence type="ECO:0000313" key="4">
    <source>
        <dbReference type="EMBL" id="KAH7931709.1"/>
    </source>
</evidence>
<dbReference type="EMBL" id="JABSTU010006872">
    <property type="protein sequence ID" value="KAH7931709.1"/>
    <property type="molecule type" value="Genomic_DNA"/>
</dbReference>
<keyword evidence="5" id="KW-1185">Reference proteome</keyword>
<evidence type="ECO:0000256" key="1">
    <source>
        <dbReference type="SAM" id="Coils"/>
    </source>
</evidence>
<gene>
    <name evidence="4" type="ORF">HPB51_029737</name>
</gene>
<feature type="domain" description="Transposable element P transposase-like RNase H" evidence="3">
    <location>
        <begin position="347"/>
        <end position="414"/>
    </location>
</feature>
<feature type="compositionally biased region" description="Basic and acidic residues" evidence="2">
    <location>
        <begin position="126"/>
        <end position="138"/>
    </location>
</feature>